<dbReference type="AlphaFoldDB" id="X1TTE4"/>
<accession>X1TTE4</accession>
<reference evidence="1" key="1">
    <citation type="journal article" date="2014" name="Front. Microbiol.">
        <title>High frequency of phylogenetically diverse reductive dehalogenase-homologous genes in deep subseafloor sedimentary metagenomes.</title>
        <authorList>
            <person name="Kawai M."/>
            <person name="Futagami T."/>
            <person name="Toyoda A."/>
            <person name="Takaki Y."/>
            <person name="Nishi S."/>
            <person name="Hori S."/>
            <person name="Arai W."/>
            <person name="Tsubouchi T."/>
            <person name="Morono Y."/>
            <person name="Uchiyama I."/>
            <person name="Ito T."/>
            <person name="Fujiyama A."/>
            <person name="Inagaki F."/>
            <person name="Takami H."/>
        </authorList>
    </citation>
    <scope>NUCLEOTIDE SEQUENCE</scope>
    <source>
        <strain evidence="1">Expedition CK06-06</strain>
    </source>
</reference>
<feature type="non-terminal residue" evidence="1">
    <location>
        <position position="61"/>
    </location>
</feature>
<sequence length="61" mass="7048">MSINVTDITTIPPSKSSNFYDTRGWAFFFLDRLEEARQDAITALELDSEAYNARALLYRIE</sequence>
<dbReference type="EMBL" id="BARW01019057">
    <property type="protein sequence ID" value="GAI90840.1"/>
    <property type="molecule type" value="Genomic_DNA"/>
</dbReference>
<evidence type="ECO:0008006" key="2">
    <source>
        <dbReference type="Google" id="ProtNLM"/>
    </source>
</evidence>
<organism evidence="1">
    <name type="scientific">marine sediment metagenome</name>
    <dbReference type="NCBI Taxonomy" id="412755"/>
    <lineage>
        <taxon>unclassified sequences</taxon>
        <taxon>metagenomes</taxon>
        <taxon>ecological metagenomes</taxon>
    </lineage>
</organism>
<dbReference type="Gene3D" id="1.25.40.10">
    <property type="entry name" value="Tetratricopeptide repeat domain"/>
    <property type="match status" value="1"/>
</dbReference>
<comment type="caution">
    <text evidence="1">The sequence shown here is derived from an EMBL/GenBank/DDBJ whole genome shotgun (WGS) entry which is preliminary data.</text>
</comment>
<proteinExistence type="predicted"/>
<protein>
    <recommendedName>
        <fullName evidence="2">Tetratricopeptide repeat protein</fullName>
    </recommendedName>
</protein>
<evidence type="ECO:0000313" key="1">
    <source>
        <dbReference type="EMBL" id="GAI90840.1"/>
    </source>
</evidence>
<gene>
    <name evidence="1" type="ORF">S12H4_32489</name>
</gene>
<name>X1TTE4_9ZZZZ</name>
<dbReference type="SUPFAM" id="SSF48452">
    <property type="entry name" value="TPR-like"/>
    <property type="match status" value="1"/>
</dbReference>
<dbReference type="InterPro" id="IPR011990">
    <property type="entry name" value="TPR-like_helical_dom_sf"/>
</dbReference>